<evidence type="ECO:0000256" key="1">
    <source>
        <dbReference type="ARBA" id="ARBA00023026"/>
    </source>
</evidence>
<evidence type="ECO:0000313" key="3">
    <source>
        <dbReference type="EMBL" id="AGL03144.1"/>
    </source>
</evidence>
<name>R4KKF8_9FIRM</name>
<dbReference type="Pfam" id="PF03538">
    <property type="entry name" value="VRP1"/>
    <property type="match status" value="1"/>
</dbReference>
<organism evidence="3 4">
    <name type="scientific">Desulfoscipio gibsoniae DSM 7213</name>
    <dbReference type="NCBI Taxonomy" id="767817"/>
    <lineage>
        <taxon>Bacteria</taxon>
        <taxon>Bacillati</taxon>
        <taxon>Bacillota</taxon>
        <taxon>Clostridia</taxon>
        <taxon>Eubacteriales</taxon>
        <taxon>Desulfallaceae</taxon>
        <taxon>Desulfoscipio</taxon>
    </lineage>
</organism>
<dbReference type="HOGENOM" id="CLU_228175_0_0_9"/>
<dbReference type="EMBL" id="CP003273">
    <property type="protein sequence ID" value="AGL03144.1"/>
    <property type="molecule type" value="Genomic_DNA"/>
</dbReference>
<dbReference type="KEGG" id="dgi:Desgi_3832"/>
<dbReference type="STRING" id="767817.Desgi_3832"/>
<keyword evidence="4" id="KW-1185">Reference proteome</keyword>
<dbReference type="InterPro" id="IPR037524">
    <property type="entry name" value="PA14/GLEYA"/>
</dbReference>
<feature type="domain" description="PA14" evidence="2">
    <location>
        <begin position="1692"/>
        <end position="1841"/>
    </location>
</feature>
<dbReference type="PROSITE" id="PS51820">
    <property type="entry name" value="PA14"/>
    <property type="match status" value="1"/>
</dbReference>
<evidence type="ECO:0000259" key="2">
    <source>
        <dbReference type="PROSITE" id="PS51820"/>
    </source>
</evidence>
<dbReference type="Gene3D" id="1.10.101.10">
    <property type="entry name" value="PGBD-like superfamily/PGBD"/>
    <property type="match status" value="1"/>
</dbReference>
<dbReference type="InterPro" id="IPR036366">
    <property type="entry name" value="PGBDSf"/>
</dbReference>
<accession>R4KKF8</accession>
<protein>
    <recommendedName>
        <fullName evidence="2">PA14 domain-containing protein</fullName>
    </recommendedName>
</protein>
<keyword evidence="1" id="KW-0843">Virulence</keyword>
<dbReference type="RefSeq" id="WP_006520541.1">
    <property type="nucleotide sequence ID" value="NC_021184.1"/>
</dbReference>
<reference evidence="3 4" key="1">
    <citation type="submission" date="2012-01" db="EMBL/GenBank/DDBJ databases">
        <title>Complete sequence of Desulfotomaculum gibsoniae DSM 7213.</title>
        <authorList>
            <consortium name="US DOE Joint Genome Institute"/>
            <person name="Lucas S."/>
            <person name="Han J."/>
            <person name="Lapidus A."/>
            <person name="Cheng J.-F."/>
            <person name="Goodwin L."/>
            <person name="Pitluck S."/>
            <person name="Peters L."/>
            <person name="Ovchinnikova G."/>
            <person name="Teshima H."/>
            <person name="Detter J.C."/>
            <person name="Han C."/>
            <person name="Tapia R."/>
            <person name="Land M."/>
            <person name="Hauser L."/>
            <person name="Kyrpides N."/>
            <person name="Ivanova N."/>
            <person name="Pagani I."/>
            <person name="Parshina S."/>
            <person name="Plugge C."/>
            <person name="Muyzer G."/>
            <person name="Kuever J."/>
            <person name="Ivanova A."/>
            <person name="Nazina T."/>
            <person name="Klenk H.-P."/>
            <person name="Brambilla E."/>
            <person name="Spring S."/>
            <person name="Stams A.F."/>
            <person name="Woyke T."/>
        </authorList>
    </citation>
    <scope>NUCLEOTIDE SEQUENCE [LARGE SCALE GENOMIC DNA]</scope>
    <source>
        <strain evidence="3 4">DSM 7213</strain>
    </source>
</reference>
<gene>
    <name evidence="3" type="ORF">Desgi_3832</name>
</gene>
<dbReference type="Proteomes" id="UP000013520">
    <property type="component" value="Chromosome"/>
</dbReference>
<evidence type="ECO:0000313" key="4">
    <source>
        <dbReference type="Proteomes" id="UP000013520"/>
    </source>
</evidence>
<dbReference type="Pfam" id="PF20220">
    <property type="entry name" value="ABC_toxin_N"/>
    <property type="match status" value="1"/>
</dbReference>
<dbReference type="InterPro" id="IPR046839">
    <property type="entry name" value="ABC_toxin_N"/>
</dbReference>
<dbReference type="InterPro" id="IPR018003">
    <property type="entry name" value="Insecticidal_toxin/plasmid_vir"/>
</dbReference>
<dbReference type="InterPro" id="IPR041079">
    <property type="entry name" value="Neuraminidase-like"/>
</dbReference>
<dbReference type="eggNOG" id="COG3409">
    <property type="taxonomic scope" value="Bacteria"/>
</dbReference>
<proteinExistence type="predicted"/>
<sequence>MNKITFLLKQGMKSPEVGNLQDALQLLLNRGVLLAKDEAARRELSEALRRERNEQTYGETTSKLVSVFQEERRLQAGGEVDEPTAIVLNALLREMGVLEEQPAKNTGAYLDTNYTVVCRAVDAGRKPIVGLRIEVFDQDPKSPHDPLGEPAITDDDGMVTFRYKHSDFTEHPGEQGPDLYFKVHRGEVMLEYVLQGINNDKGVIRKFQPQREPIILRVDKHHVVTGVIMQTNGLPAEKLKLFVHHLAFGGEALLLGSPTTDVRGRYVLAYNPGVGAVNLEIRVRDPQDKEKMIPLMKPRFAVAGFEVLNLVAPSAPLAAEYRRLVADLTPHVGQISKLADARENDERQDLTVLNRATGWDARLIALAAVSERLSADAEVKLPQEAVYGLMRAGLPSDKLLLAQVEPDVIELALKTVRDAGIVNFTDQEIDESKATFGAFAARERLNIPAPGTLSTYGQLLNASTAFPDSDKGQKARELFADLYFNYQGDAARFWKKAAKAGLEDGQIRKLQLQGKLSFLAGNSVEMTKRLMNKKIDEKPINDPAQLVEKDFHRSEAWLKEVFEQAEISLDRRGKLTDADKEKLDQLIPTAYVADNVEERLRAYTEDMSRKVRLSYPTQVVTRLIETDDKFKSLAYPDTVKLLKKATGQGFRLGTTPVTAFLKTHDGVTAGMAAPAVQSAQKQLQTIQRVYQITPDNEAMPVMISLGMTSAYDVMAYTEVDFAAHFNAKYLEIYKKPAAAGLAGLIYRKAKQVSSVTYNLFTIAKKLDNEPPVAGLSASVEVRESVRNELIKQFPTMESLFGSMDFCECEHCRSVLSPAAYLVDLLQFVDPEPGVWGNFLALWKATHNNQEYTVKYKKPYDALIERRPDLPYIPLTCENTNTALPYIDIVNEILEYYVAHGQLEEKAAHDTGEATTEELLAEPQNVIRQAYDKLREASYPLNLPFDLWIETVRRFCNYFEMPLAQVLEVFRRSDELFVPAQPFDRSDIFMESLGFSPAEVSLFTNPDPLSSWHRLYGFNTAAQATTEAIDASTGQRIDLNSAKALARRLGVTYKEIAEIVQTGFINPKLTRLHLLYKLGVSINDARFYLEHKNDPAPVSVEEQKRQLEVQAFAQKLAELAETFQVTTAQLEAKLQDIPFDKILVLADTDTGCNFDLTTLRYADGRKAAPIAFLRINLFVRLWRKLGWSIEETDRALSVFIPQSAPFDDNPANLAKQPLKTALVYLAHLKALDEKVKTGKQSRLKLITLWSDIDTTGKNPLYAQLFLTRSVLKSDPVFDHPLGLYLTDATVKLQDHVLAVQGALGLTADEIGSILADAGKSLDATELTLPNVSLLYRYGLLAKALKLSVRELIAIKQFSGLDPFKPLHPDPLATIEDDYPFSQTLRFVQTVEEVKDSGLKIEDLDYLLRHRFDETGKYRPNRDGMLALIKTLAEGIRAIRTEHAVPDDPGEISEEMLRQKLGLALPPGVVETFLAMMNGRAEFSAAKSGVEPENRLDPKTFEDEERILSLSYKEVPHKEQKLTLRGVLFADQKTELETKFNAVLSEPQISAFAELLGNVQKQARDFFDNQLKKQKLRLEGEAGFLEDSDFKELFYPLKLSKKILPTDTPQEVNAKLQENEEIEQENQATLQQRRCRIAGAFLPSLQQRLIRQFIVRTMTAYTGADPVLVESLITDERLLAVAATKPLLASFEPIGKRGVSAEYFDSNDLSGTAQAAKAVVSSADTSLKDTHDTYGNPLNTANSARFEGYLEVPTPGAYRFYIELDKQNAEAELQFAHLSNPVFLTGSAGADNATLGEQPEEFLELKPGIPYCFSLELKKLGGGGARLLVQGETLPKDGISQLTLYPLSAMVGAEQAILLLTKALQLVQGLSLSERETRYLLTHASDFGNVNLSQLPTRAVGDTPTEKVATTERFKQFLRLASYARLKRDLAATTDDLIDIFEANGTGDPGNVYPLIAKLTHRDEATVKDTAEAMFAAPGFESEKPLVQLWQTLQLVERFGAPVASLLKWTRIAGAGVTPGQRFAIAREFKEALKARCEPETWQRVARSIFDKLRQRQRDALVSYVIHQHGFDRMEQLYEYFLIDPGMEPVVQTSRIRLAISSVQLFIQRCLLNLEPKVHPSTLNSKHWEWMKRYRVWEANRKIFLFPENWLEPEFRDDKTYLFAELEGALLQDDVSSDLADDAFLNYLKKLDELARLDIVAMHIEDNADPTRRTLHVFGRTYSRPHKHFYRRYAHQMWTPWEPVSAEIEGDHLAPVVWRDRLYLFWVTFLDKPVENSQPSGAGADTTLDQLKLKDAVTEMQTIAADKTIEIKLHWSEYLQGEWSTSESGEFVPVTQGDTAVTVPMKFKPSQALIHVSKAIDEAGEELGVHIHLGAPLNQSFYLAGRNSKPERKNYNENGSRGALPENLYSSANNPCANRYSGNGELMIEFQELITTEPGKTPPKENREILAADNRPQGGAYTLLPCDNNLTALGVSEEAYQGAANPNAVKEAIERGLGEIASLIKPVFYQDNLHTLFVEPNVTETTIEEWQEWVARKPRPEPGWKKPGWWKDIVVIPDKPWQRPFSDPRDPLLAYGRESLINPAPERDWLLNPGTVLEFDNVLIGPAGQPGLKIITEEVNKVTAEGGTIVNANPGGSLASGGAVVLADATAHKQSGLMQAAGGLNIVGSAGFNSALEKNFNELNRAGFGAGMSTTGTVRR</sequence>
<dbReference type="Pfam" id="PF18413">
    <property type="entry name" value="Neuraminidase"/>
    <property type="match status" value="1"/>
</dbReference>